<evidence type="ECO:0000313" key="2">
    <source>
        <dbReference type="Proteomes" id="UP000032289"/>
    </source>
</evidence>
<dbReference type="EMBL" id="JWHT01000034">
    <property type="protein sequence ID" value="KIU23438.1"/>
    <property type="molecule type" value="Genomic_DNA"/>
</dbReference>
<accession>A0A0D1JQ85</accession>
<reference evidence="1 2" key="1">
    <citation type="journal article" date="2015" name="Microbiology (Mosc.)">
        <title>Genomics of the Weissella cibaria species with an examination of its metabolic traits.</title>
        <authorList>
            <person name="Lynch K.M."/>
            <person name="Lucid A."/>
            <person name="Arendt E.K."/>
            <person name="Sleator R.D."/>
            <person name="Lucey B."/>
            <person name="Coffey A."/>
        </authorList>
    </citation>
    <scope>NUCLEOTIDE SEQUENCE [LARGE SCALE GENOMIC DNA]</scope>
    <source>
        <strain evidence="1 2">AB3b</strain>
    </source>
</reference>
<organism evidence="1 2">
    <name type="scientific">Weissella cibaria</name>
    <dbReference type="NCBI Taxonomy" id="137591"/>
    <lineage>
        <taxon>Bacteria</taxon>
        <taxon>Bacillati</taxon>
        <taxon>Bacillota</taxon>
        <taxon>Bacilli</taxon>
        <taxon>Lactobacillales</taxon>
        <taxon>Lactobacillaceae</taxon>
        <taxon>Weissella</taxon>
    </lineage>
</organism>
<protein>
    <submittedName>
        <fullName evidence="1">Uncharacterized protein</fullName>
    </submittedName>
</protein>
<dbReference type="Proteomes" id="UP000032289">
    <property type="component" value="Unassembled WGS sequence"/>
</dbReference>
<proteinExistence type="predicted"/>
<dbReference type="PATRIC" id="fig|137591.24.peg.1418"/>
<evidence type="ECO:0000313" key="1">
    <source>
        <dbReference type="EMBL" id="KIU23438.1"/>
    </source>
</evidence>
<gene>
    <name evidence="1" type="ORF">ab3b_01449</name>
</gene>
<name>A0A0D1JQ85_9LACO</name>
<comment type="caution">
    <text evidence="1">The sequence shown here is derived from an EMBL/GenBank/DDBJ whole genome shotgun (WGS) entry which is preliminary data.</text>
</comment>
<dbReference type="RefSeq" id="WP_043941394.1">
    <property type="nucleotide sequence ID" value="NZ_JWHT01000034.1"/>
</dbReference>
<sequence length="149" mass="17144">MENDINEIVDLYLYYDKARPDRITPQRAKSLLSKQVKAAGLKREKSNVRGAFNNDEVFDFEVAGIPTRTITFDYARESSLKTYLKGIVFDIQTAAKNFTIKKINVVTVHEEEYQVEFELLKRYLSEIEDTVHVEIAVTGLSNFSETVNQ</sequence>
<dbReference type="AlphaFoldDB" id="A0A0D1JQ85"/>